<sequence>MDAVLLAAFAEQALRPGSRVLDLCSGNGIIPILMDARWQDRHREEQDAPDPVFSGIEINSICADMAARSAAGNEQTGRVHFIEGDLCRIRELVKPASFDLVTVNPPYMIGGHGLTGENEALTAARHEVLCSLEDVCAAAAYALRPQGRLCMVHRPFRLADIFRNLNTYGLEPKRMRLVHPMEGREPNMVLIEAVRGGRPRLAVEKPLVIYERPGVYTEEVRSLYG</sequence>
<evidence type="ECO:0000259" key="1">
    <source>
        <dbReference type="Pfam" id="PF05175"/>
    </source>
</evidence>
<dbReference type="InterPro" id="IPR007848">
    <property type="entry name" value="Small_mtfrase_dom"/>
</dbReference>
<dbReference type="InterPro" id="IPR029063">
    <property type="entry name" value="SAM-dependent_MTases_sf"/>
</dbReference>
<dbReference type="AlphaFoldDB" id="A0A6L5X2F9"/>
<keyword evidence="3" id="KW-1185">Reference proteome</keyword>
<protein>
    <submittedName>
        <fullName evidence="2">Methyltransferase</fullName>
    </submittedName>
</protein>
<comment type="caution">
    <text evidence="2">The sequence shown here is derived from an EMBL/GenBank/DDBJ whole genome shotgun (WGS) entry which is preliminary data.</text>
</comment>
<evidence type="ECO:0000313" key="3">
    <source>
        <dbReference type="Proteomes" id="UP000481852"/>
    </source>
</evidence>
<dbReference type="SUPFAM" id="SSF53335">
    <property type="entry name" value="S-adenosyl-L-methionine-dependent methyltransferases"/>
    <property type="match status" value="1"/>
</dbReference>
<keyword evidence="2" id="KW-0489">Methyltransferase</keyword>
<dbReference type="CDD" id="cd02440">
    <property type="entry name" value="AdoMet_MTases"/>
    <property type="match status" value="1"/>
</dbReference>
<dbReference type="Gene3D" id="3.40.50.150">
    <property type="entry name" value="Vaccinia Virus protein VP39"/>
    <property type="match status" value="1"/>
</dbReference>
<dbReference type="InterPro" id="IPR050210">
    <property type="entry name" value="tRNA_Adenine-N(6)_MTase"/>
</dbReference>
<dbReference type="GO" id="GO:0032259">
    <property type="term" value="P:methylation"/>
    <property type="evidence" value="ECO:0007669"/>
    <property type="project" value="UniProtKB-KW"/>
</dbReference>
<reference evidence="2 3" key="1">
    <citation type="submission" date="2019-08" db="EMBL/GenBank/DDBJ databases">
        <title>In-depth cultivation of the pig gut microbiome towards novel bacterial diversity and tailored functional studies.</title>
        <authorList>
            <person name="Wylensek D."/>
            <person name="Hitch T.C.A."/>
            <person name="Clavel T."/>
        </authorList>
    </citation>
    <scope>NUCLEOTIDE SEQUENCE [LARGE SCALE GENOMIC DNA]</scope>
    <source>
        <strain evidence="2 3">Oil+RF-744-WCA-WT-11</strain>
    </source>
</reference>
<feature type="domain" description="Methyltransferase small" evidence="1">
    <location>
        <begin position="4"/>
        <end position="154"/>
    </location>
</feature>
<proteinExistence type="predicted"/>
<keyword evidence="2" id="KW-0808">Transferase</keyword>
<dbReference type="PANTHER" id="PTHR47739:SF1">
    <property type="entry name" value="TRNA1(VAL) (ADENINE(37)-N6)-METHYLTRANSFERASE"/>
    <property type="match status" value="1"/>
</dbReference>
<dbReference type="Proteomes" id="UP000481852">
    <property type="component" value="Unassembled WGS sequence"/>
</dbReference>
<organism evidence="2 3">
    <name type="scientific">Porcincola intestinalis</name>
    <dbReference type="NCBI Taxonomy" id="2606632"/>
    <lineage>
        <taxon>Bacteria</taxon>
        <taxon>Bacillati</taxon>
        <taxon>Bacillota</taxon>
        <taxon>Clostridia</taxon>
        <taxon>Lachnospirales</taxon>
        <taxon>Lachnospiraceae</taxon>
        <taxon>Porcincola</taxon>
    </lineage>
</organism>
<dbReference type="Pfam" id="PF05175">
    <property type="entry name" value="MTS"/>
    <property type="match status" value="1"/>
</dbReference>
<dbReference type="EMBL" id="VULZ01000004">
    <property type="protein sequence ID" value="MSS14521.1"/>
    <property type="molecule type" value="Genomic_DNA"/>
</dbReference>
<gene>
    <name evidence="2" type="ORF">FYJ35_05600</name>
</gene>
<accession>A0A6L5X2F9</accession>
<dbReference type="PANTHER" id="PTHR47739">
    <property type="entry name" value="TRNA1(VAL) (ADENINE(37)-N6)-METHYLTRANSFERASE"/>
    <property type="match status" value="1"/>
</dbReference>
<dbReference type="GO" id="GO:0008168">
    <property type="term" value="F:methyltransferase activity"/>
    <property type="evidence" value="ECO:0007669"/>
    <property type="project" value="UniProtKB-KW"/>
</dbReference>
<evidence type="ECO:0000313" key="2">
    <source>
        <dbReference type="EMBL" id="MSS14521.1"/>
    </source>
</evidence>
<name>A0A6L5X2F9_9FIRM</name>